<name>A0A518JNY5_9BACT</name>
<dbReference type="Pfam" id="PF05050">
    <property type="entry name" value="Methyltransf_21"/>
    <property type="match status" value="1"/>
</dbReference>
<dbReference type="NCBIfam" id="TIGR01444">
    <property type="entry name" value="fkbM_fam"/>
    <property type="match status" value="1"/>
</dbReference>
<organism evidence="2 3">
    <name type="scientific">Rosistilla carotiformis</name>
    <dbReference type="NCBI Taxonomy" id="2528017"/>
    <lineage>
        <taxon>Bacteria</taxon>
        <taxon>Pseudomonadati</taxon>
        <taxon>Planctomycetota</taxon>
        <taxon>Planctomycetia</taxon>
        <taxon>Pirellulales</taxon>
        <taxon>Pirellulaceae</taxon>
        <taxon>Rosistilla</taxon>
    </lineage>
</organism>
<keyword evidence="2" id="KW-0808">Transferase</keyword>
<sequence length="287" mass="31580">MQPDPVCLRLPKRAFYRTVHAWRQPHVVQSKCSGIKLRYSSQNRIGEELFANAFERAERDLLNRIIAPGMTVLDIGANLGFYTCLFAQRVGPSGNVVGIEPTPSTFESLQENVRLNGYQDRVACHCCALSDSDGIAQLNLFGESSGGVYNSLGVTCPMDGTEPQCVIEVPTKTLDEICNGVDSSKGVFMKIDVEGFEQQVVRGGSQFLANEPRAAMMIELYEPAAQQCGRSTLDTLADLESFGFEPYYMAEGATLAPFTEDSRAKLLSGTLPPDVFLFKPSMRPQWV</sequence>
<accession>A0A518JNY5</accession>
<dbReference type="SUPFAM" id="SSF53335">
    <property type="entry name" value="S-adenosyl-L-methionine-dependent methyltransferases"/>
    <property type="match status" value="1"/>
</dbReference>
<keyword evidence="3" id="KW-1185">Reference proteome</keyword>
<dbReference type="PANTHER" id="PTHR34203:SF15">
    <property type="entry name" value="SLL1173 PROTEIN"/>
    <property type="match status" value="1"/>
</dbReference>
<dbReference type="PANTHER" id="PTHR34203">
    <property type="entry name" value="METHYLTRANSFERASE, FKBM FAMILY PROTEIN"/>
    <property type="match status" value="1"/>
</dbReference>
<dbReference type="KEGG" id="rcf:Poly24_09470"/>
<dbReference type="Proteomes" id="UP000315082">
    <property type="component" value="Chromosome"/>
</dbReference>
<dbReference type="OrthoDB" id="4703964at2"/>
<dbReference type="RefSeq" id="WP_145091107.1">
    <property type="nucleotide sequence ID" value="NZ_CP036348.1"/>
</dbReference>
<reference evidence="2 3" key="1">
    <citation type="submission" date="2019-02" db="EMBL/GenBank/DDBJ databases">
        <title>Deep-cultivation of Planctomycetes and their phenomic and genomic characterization uncovers novel biology.</title>
        <authorList>
            <person name="Wiegand S."/>
            <person name="Jogler M."/>
            <person name="Boedeker C."/>
            <person name="Pinto D."/>
            <person name="Vollmers J."/>
            <person name="Rivas-Marin E."/>
            <person name="Kohn T."/>
            <person name="Peeters S.H."/>
            <person name="Heuer A."/>
            <person name="Rast P."/>
            <person name="Oberbeckmann S."/>
            <person name="Bunk B."/>
            <person name="Jeske O."/>
            <person name="Meyerdierks A."/>
            <person name="Storesund J.E."/>
            <person name="Kallscheuer N."/>
            <person name="Luecker S."/>
            <person name="Lage O.M."/>
            <person name="Pohl T."/>
            <person name="Merkel B.J."/>
            <person name="Hornburger P."/>
            <person name="Mueller R.-W."/>
            <person name="Bruemmer F."/>
            <person name="Labrenz M."/>
            <person name="Spormann A.M."/>
            <person name="Op den Camp H."/>
            <person name="Overmann J."/>
            <person name="Amann R."/>
            <person name="Jetten M.S.M."/>
            <person name="Mascher T."/>
            <person name="Medema M.H."/>
            <person name="Devos D.P."/>
            <person name="Kaster A.-K."/>
            <person name="Ovreas L."/>
            <person name="Rohde M."/>
            <person name="Galperin M.Y."/>
            <person name="Jogler C."/>
        </authorList>
    </citation>
    <scope>NUCLEOTIDE SEQUENCE [LARGE SCALE GENOMIC DNA]</scope>
    <source>
        <strain evidence="2 3">Poly24</strain>
    </source>
</reference>
<gene>
    <name evidence="2" type="ORF">Poly24_09470</name>
</gene>
<dbReference type="InterPro" id="IPR052514">
    <property type="entry name" value="SAM-dependent_MTase"/>
</dbReference>
<evidence type="ECO:0000313" key="3">
    <source>
        <dbReference type="Proteomes" id="UP000315082"/>
    </source>
</evidence>
<dbReference type="InterPro" id="IPR006342">
    <property type="entry name" value="FkbM_mtfrase"/>
</dbReference>
<dbReference type="Gene3D" id="3.40.50.150">
    <property type="entry name" value="Vaccinia Virus protein VP39"/>
    <property type="match status" value="1"/>
</dbReference>
<evidence type="ECO:0000259" key="1">
    <source>
        <dbReference type="Pfam" id="PF05050"/>
    </source>
</evidence>
<dbReference type="AlphaFoldDB" id="A0A518JNY5"/>
<dbReference type="EMBL" id="CP036348">
    <property type="protein sequence ID" value="QDV67254.1"/>
    <property type="molecule type" value="Genomic_DNA"/>
</dbReference>
<evidence type="ECO:0000313" key="2">
    <source>
        <dbReference type="EMBL" id="QDV67254.1"/>
    </source>
</evidence>
<dbReference type="GO" id="GO:0008168">
    <property type="term" value="F:methyltransferase activity"/>
    <property type="evidence" value="ECO:0007669"/>
    <property type="project" value="UniProtKB-KW"/>
</dbReference>
<protein>
    <submittedName>
        <fullName evidence="2">Arsenite S-adenosylmethyltransferase</fullName>
    </submittedName>
</protein>
<proteinExistence type="predicted"/>
<dbReference type="InterPro" id="IPR029063">
    <property type="entry name" value="SAM-dependent_MTases_sf"/>
</dbReference>
<feature type="domain" description="Methyltransferase FkbM" evidence="1">
    <location>
        <begin position="74"/>
        <end position="245"/>
    </location>
</feature>
<dbReference type="GO" id="GO:0032259">
    <property type="term" value="P:methylation"/>
    <property type="evidence" value="ECO:0007669"/>
    <property type="project" value="UniProtKB-KW"/>
</dbReference>
<dbReference type="CDD" id="cd02440">
    <property type="entry name" value="AdoMet_MTases"/>
    <property type="match status" value="1"/>
</dbReference>
<keyword evidence="2" id="KW-0489">Methyltransferase</keyword>